<dbReference type="InterPro" id="IPR040379">
    <property type="entry name" value="WDR19/dyf-2"/>
</dbReference>
<evidence type="ECO:0000313" key="7">
    <source>
        <dbReference type="Proteomes" id="UP000274756"/>
    </source>
</evidence>
<organism evidence="6 8">
    <name type="scientific">Dracunculus medinensis</name>
    <name type="common">Guinea worm</name>
    <dbReference type="NCBI Taxonomy" id="318479"/>
    <lineage>
        <taxon>Eukaryota</taxon>
        <taxon>Metazoa</taxon>
        <taxon>Ecdysozoa</taxon>
        <taxon>Nematoda</taxon>
        <taxon>Chromadorea</taxon>
        <taxon>Rhabditida</taxon>
        <taxon>Spirurina</taxon>
        <taxon>Dracunculoidea</taxon>
        <taxon>Dracunculidae</taxon>
        <taxon>Dracunculus</taxon>
    </lineage>
</organism>
<dbReference type="Gene3D" id="2.130.10.10">
    <property type="entry name" value="YVTN repeat-like/Quinoprotein amine dehydrogenase"/>
    <property type="match status" value="2"/>
</dbReference>
<keyword evidence="1" id="KW-0853">WD repeat</keyword>
<dbReference type="GO" id="GO:0030991">
    <property type="term" value="C:intraciliary transport particle A"/>
    <property type="evidence" value="ECO:0007669"/>
    <property type="project" value="TreeGrafter"/>
</dbReference>
<dbReference type="InterPro" id="IPR057855">
    <property type="entry name" value="Beta-prop_WDR19_1st"/>
</dbReference>
<dbReference type="GO" id="GO:0005929">
    <property type="term" value="C:cilium"/>
    <property type="evidence" value="ECO:0007669"/>
    <property type="project" value="TreeGrafter"/>
</dbReference>
<evidence type="ECO:0000313" key="8">
    <source>
        <dbReference type="WBParaSite" id="DME_0000929101-mRNA-1"/>
    </source>
</evidence>
<feature type="domain" description="WDR19 WD40 repeat" evidence="3">
    <location>
        <begin position="346"/>
        <end position="583"/>
    </location>
</feature>
<dbReference type="GO" id="GO:0060271">
    <property type="term" value="P:cilium assembly"/>
    <property type="evidence" value="ECO:0007669"/>
    <property type="project" value="TreeGrafter"/>
</dbReference>
<dbReference type="OrthoDB" id="10250638at2759"/>
<evidence type="ECO:0000259" key="4">
    <source>
        <dbReference type="Pfam" id="PF23389"/>
    </source>
</evidence>
<dbReference type="STRING" id="318479.A0A0N4UN28"/>
<protein>
    <submittedName>
        <fullName evidence="8">WD repeat-containing protein 19</fullName>
    </submittedName>
</protein>
<keyword evidence="2" id="KW-0677">Repeat</keyword>
<proteinExistence type="predicted"/>
<dbReference type="Pfam" id="PF23389">
    <property type="entry name" value="Beta-prop_WDR19_1st"/>
    <property type="match status" value="1"/>
</dbReference>
<dbReference type="Proteomes" id="UP000274756">
    <property type="component" value="Unassembled WGS sequence"/>
</dbReference>
<dbReference type="WBParaSite" id="DME_0000929101-mRNA-1">
    <property type="protein sequence ID" value="DME_0000929101-mRNA-1"/>
    <property type="gene ID" value="DME_0000929101"/>
</dbReference>
<dbReference type="InterPro" id="IPR039468">
    <property type="entry name" value="WDR19_WD40_rpt"/>
</dbReference>
<evidence type="ECO:0000256" key="2">
    <source>
        <dbReference type="ARBA" id="ARBA00022737"/>
    </source>
</evidence>
<reference evidence="8" key="1">
    <citation type="submission" date="2017-02" db="UniProtKB">
        <authorList>
            <consortium name="WormBaseParasite"/>
        </authorList>
    </citation>
    <scope>IDENTIFICATION</scope>
</reference>
<dbReference type="EMBL" id="UYYG01000096">
    <property type="protein sequence ID" value="VDN53040.1"/>
    <property type="molecule type" value="Genomic_DNA"/>
</dbReference>
<sequence>MKPIFRIGNDVLGEGAVNFEWRPGGKYIAVCGSNRLVNIYDRSGKLIDAITKAKDVISMCWDKDGDLIALASDQSPVVSFETSVFLLWSHVSSTLAIGTNKGNLVLYNHRASKKTPIVGKHQRMITCGAFSDGDFLALGSKDAFITVSSMNGDSLYSFACNSEPTLIKFHSMKRANEKKKTKVDIMLSAVLEDRMIMLINLDDSENPINLQFQNRYGKIVSYVWFADGYILLGFIKGFVVCISAYASEMGQEIFSVQDFKSYLAYLCINENSEKALIIGDNQLKIRELNQLEEINGLYNIEEESKELYKIGTTEDGQFVAISSTSGTLQVFLAKIPILGAVYNEFMAILSSLNEITIIREGEKVATINIELEPTVIGVGPLNVAIAMNNRAWFYEMNEGSQNLDSAVVYEFEYISTINAMKMNYEFAVAKLDGRAQLHKMKGKDNRYGSDEDTLLFPDSDHSNFRLQDVALTANFLIYCTDGGHLQYFALEDSTCVNEYRHVSGIKTIFPEPGGIRLCFFDETFDAYIYNPVDDGLVKVPIGSTAHFASCLWENFTIDKDTFVIWDSTNLLAFSFLKDQIDGKFFFCIVISIGVNEYRHMSGIKTEPGGQSLLQLGKTAIPHQYKPLMLCKGIMYCQTQSGQIGSILLESHKTQIAVDDKSFAEIENLLQQTLNLKRYFCHWNLKFGIGNS</sequence>
<dbReference type="AlphaFoldDB" id="A0A0N4UN28"/>
<dbReference type="SUPFAM" id="SSF82171">
    <property type="entry name" value="DPP6 N-terminal domain-like"/>
    <property type="match status" value="1"/>
</dbReference>
<dbReference type="PANTHER" id="PTHR14920:SF0">
    <property type="entry name" value="WD REPEAT DOMAIN 19"/>
    <property type="match status" value="1"/>
</dbReference>
<evidence type="ECO:0000259" key="3">
    <source>
        <dbReference type="Pfam" id="PF15911"/>
    </source>
</evidence>
<dbReference type="GO" id="GO:0035721">
    <property type="term" value="P:intraciliary retrograde transport"/>
    <property type="evidence" value="ECO:0007669"/>
    <property type="project" value="InterPro"/>
</dbReference>
<keyword evidence="7" id="KW-1185">Reference proteome</keyword>
<reference evidence="5 7" key="2">
    <citation type="submission" date="2018-11" db="EMBL/GenBank/DDBJ databases">
        <authorList>
            <consortium name="Pathogen Informatics"/>
        </authorList>
    </citation>
    <scope>NUCLEOTIDE SEQUENCE [LARGE SCALE GENOMIC DNA]</scope>
</reference>
<dbReference type="PANTHER" id="PTHR14920">
    <property type="entry name" value="OSMOTIC AVOIDANCE ABNORMAL PROTEIN 1/WD REPEAT MEMBRANE PROTEIN"/>
    <property type="match status" value="1"/>
</dbReference>
<dbReference type="SUPFAM" id="SSF69322">
    <property type="entry name" value="Tricorn protease domain 2"/>
    <property type="match status" value="1"/>
</dbReference>
<dbReference type="Pfam" id="PF15911">
    <property type="entry name" value="Beta-prop_WDR19_2nd"/>
    <property type="match status" value="1"/>
</dbReference>
<name>A0A0N4UN28_DRAME</name>
<evidence type="ECO:0000256" key="1">
    <source>
        <dbReference type="ARBA" id="ARBA00022574"/>
    </source>
</evidence>
<gene>
    <name evidence="5" type="ORF">DME_LOCUS3013</name>
</gene>
<accession>A0A0N4UN28</accession>
<dbReference type="Proteomes" id="UP000038040">
    <property type="component" value="Unplaced"/>
</dbReference>
<evidence type="ECO:0000313" key="5">
    <source>
        <dbReference type="EMBL" id="VDN53040.1"/>
    </source>
</evidence>
<dbReference type="InterPro" id="IPR015943">
    <property type="entry name" value="WD40/YVTN_repeat-like_dom_sf"/>
</dbReference>
<feature type="domain" description="WDR19 first beta-propeller" evidence="4">
    <location>
        <begin position="17"/>
        <end position="326"/>
    </location>
</feature>
<evidence type="ECO:0000313" key="6">
    <source>
        <dbReference type="Proteomes" id="UP000038040"/>
    </source>
</evidence>